<accession>A0A640K8U7</accession>
<dbReference type="GO" id="GO:0016887">
    <property type="term" value="F:ATP hydrolysis activity"/>
    <property type="evidence" value="ECO:0007669"/>
    <property type="project" value="InterPro"/>
</dbReference>
<dbReference type="SFLD" id="SFLDS00003">
    <property type="entry name" value="Haloacid_Dehalogenase"/>
    <property type="match status" value="1"/>
</dbReference>
<evidence type="ECO:0000259" key="7">
    <source>
        <dbReference type="Pfam" id="PF00122"/>
    </source>
</evidence>
<feature type="transmembrane region" description="Helical" evidence="6">
    <location>
        <begin position="308"/>
        <end position="328"/>
    </location>
</feature>
<dbReference type="InterPro" id="IPR036412">
    <property type="entry name" value="HAD-like_sf"/>
</dbReference>
<evidence type="ECO:0000313" key="9">
    <source>
        <dbReference type="Proteomes" id="UP000419144"/>
    </source>
</evidence>
<feature type="domain" description="P-type ATPase A" evidence="7">
    <location>
        <begin position="125"/>
        <end position="223"/>
    </location>
</feature>
<comment type="caution">
    <text evidence="8">The sequence shown here is derived from an EMBL/GenBank/DDBJ whole genome shotgun (WGS) entry which is preliminary data.</text>
</comment>
<dbReference type="AlphaFoldDB" id="A0A640K8U7"/>
<feature type="transmembrane region" description="Helical" evidence="6">
    <location>
        <begin position="659"/>
        <end position="681"/>
    </location>
</feature>
<feature type="transmembrane region" description="Helical" evidence="6">
    <location>
        <begin position="749"/>
        <end position="772"/>
    </location>
</feature>
<evidence type="ECO:0000256" key="5">
    <source>
        <dbReference type="ARBA" id="ARBA00023136"/>
    </source>
</evidence>
<feature type="transmembrane region" description="Helical" evidence="6">
    <location>
        <begin position="90"/>
        <end position="111"/>
    </location>
</feature>
<evidence type="ECO:0000256" key="2">
    <source>
        <dbReference type="ARBA" id="ARBA00022692"/>
    </source>
</evidence>
<dbReference type="InterPro" id="IPR023214">
    <property type="entry name" value="HAD_sf"/>
</dbReference>
<dbReference type="InterPro" id="IPR018303">
    <property type="entry name" value="ATPase_P-typ_P_site"/>
</dbReference>
<reference evidence="8" key="1">
    <citation type="submission" date="2019-11" db="EMBL/GenBank/DDBJ databases">
        <title>Leishmania tarentolae CDS.</title>
        <authorList>
            <person name="Goto Y."/>
            <person name="Yamagishi J."/>
        </authorList>
    </citation>
    <scope>NUCLEOTIDE SEQUENCE [LARGE SCALE GENOMIC DNA]</scope>
    <source>
        <strain evidence="8">Parrot Tar II</strain>
    </source>
</reference>
<dbReference type="PROSITE" id="PS00154">
    <property type="entry name" value="ATPASE_E1_E2"/>
    <property type="match status" value="1"/>
</dbReference>
<dbReference type="GO" id="GO:0005524">
    <property type="term" value="F:ATP binding"/>
    <property type="evidence" value="ECO:0007669"/>
    <property type="project" value="InterPro"/>
</dbReference>
<gene>
    <name evidence="8" type="ORF">LtaPh_0410700</name>
</gene>
<dbReference type="InterPro" id="IPR059000">
    <property type="entry name" value="ATPase_P-type_domA"/>
</dbReference>
<dbReference type="Gene3D" id="1.20.1110.10">
    <property type="entry name" value="Calcium-transporting ATPase, transmembrane domain"/>
    <property type="match status" value="1"/>
</dbReference>
<comment type="subcellular location">
    <subcellularLocation>
        <location evidence="1">Membrane</location>
        <topology evidence="1">Multi-pass membrane protein</topology>
    </subcellularLocation>
</comment>
<keyword evidence="3" id="KW-1278">Translocase</keyword>
<evidence type="ECO:0000256" key="6">
    <source>
        <dbReference type="SAM" id="Phobius"/>
    </source>
</evidence>
<dbReference type="SUPFAM" id="SSF81653">
    <property type="entry name" value="Calcium ATPase, transduction domain A"/>
    <property type="match status" value="1"/>
</dbReference>
<dbReference type="NCBIfam" id="TIGR01494">
    <property type="entry name" value="ATPase_P-type"/>
    <property type="match status" value="2"/>
</dbReference>
<proteinExistence type="predicted"/>
<keyword evidence="4 6" id="KW-1133">Transmembrane helix</keyword>
<evidence type="ECO:0000313" key="8">
    <source>
        <dbReference type="EMBL" id="GET85718.1"/>
    </source>
</evidence>
<feature type="transmembrane region" description="Helical" evidence="6">
    <location>
        <begin position="276"/>
        <end position="296"/>
    </location>
</feature>
<dbReference type="VEuPathDB" id="TriTrypDB:LtaPh_0410700"/>
<dbReference type="Gene3D" id="2.70.150.10">
    <property type="entry name" value="Calcium-transporting ATPase, cytoplasmic transduction domain A"/>
    <property type="match status" value="1"/>
</dbReference>
<dbReference type="OrthoDB" id="432719at2759"/>
<evidence type="ECO:0000256" key="4">
    <source>
        <dbReference type="ARBA" id="ARBA00022989"/>
    </source>
</evidence>
<sequence length="957" mass="102345">MCDHSAAAPLPDSIVDAPASWLTQNSARAPPRALDSAAVYEARHRCGMNEVRMTVAPLHRSIVGALVSPTTGLVAGGALVYEVVDGSHCMWFTLAWLVVMHLTVLLTTVLVDRARVRRLQRCFVPDRAVAYREETWAIVGSAQLVPGDLIHLVAGSVVLADCSLYSGSVLVDMSDVTGRTRTEPATAGQLLIAGAKVVDGAGEAVVRYTGSETFVGQSIDLVERLPHGFEQRQQLSRTYAGVYFLLAAVAVTAEVVLLGTLRGWDGYSSWSVARETILLALLCTPLSFDLAIYVATSRGASMAMRRSQAVVLRLCALLSLASVDMLLLDKTGTLTSGHCTLAAHHRAFLAGYPSRAAVVQLMALACRWRQPSLHATKRAVLRSADLDACDEYTQLDYVEHDGEHRSSALLRRRDGTLLRVTEGRLRSVLALVQHSESAAACIEAQRVVLAWSQSGLRCVAVAVAEGDDAWRLAGALTFVDPLRSDAAQLVSSCSRLGIDVTLVSGDEHRAVAAAAEAVQLKSEVMSGPDVPPLSVWEAEHHSSASVLGVTVDMSVAANSASEYASCCAYAEMQPHQKAALVRALQQSGRVVAVVGDGMNDAAAARLADVGIALLSAEQGQAAAWGTLWGADIALTSDHLDAVVELLVVSRELFGVIYSVFFWVATATLQLSVLAAALAMAVPRRCARESSAEDGLGLPPSGLHVFTIVYINGLTLMWVSTEAGDDAYWCTAPCCFSYTVALLQASTMALVGLVGGVALGIVGGLACDGRGWWPLASPSMLPAVTEERLGGILTFYILYLNLFLTMSCVSPVRAGWRFWRFWRLRIVLALSVVYGLYMTWAISARPSLPACLCLYCGVVALLQDMTKLMVHGICHCLGFRMHLACVDGMYGVQRHDYDNVDENAAAAMPRRATGTPSRDAAGRRSFVWSSLDAVVGCIGILDVKLLCRARPAPMTSAE</sequence>
<dbReference type="Gene3D" id="3.40.1110.10">
    <property type="entry name" value="Calcium-transporting ATPase, cytoplasmic domain N"/>
    <property type="match status" value="1"/>
</dbReference>
<name>A0A640K8U7_LEITA</name>
<protein>
    <submittedName>
        <fullName evidence="8">Proton motive ATPase, putative</fullName>
    </submittedName>
</protein>
<dbReference type="SFLD" id="SFLDF00027">
    <property type="entry name" value="p-type_atpase"/>
    <property type="match status" value="1"/>
</dbReference>
<dbReference type="InterPro" id="IPR023299">
    <property type="entry name" value="ATPase_P-typ_cyto_dom_N"/>
</dbReference>
<feature type="transmembrane region" description="Helical" evidence="6">
    <location>
        <begin position="242"/>
        <end position="264"/>
    </location>
</feature>
<dbReference type="PANTHER" id="PTHR42861">
    <property type="entry name" value="CALCIUM-TRANSPORTING ATPASE"/>
    <property type="match status" value="1"/>
</dbReference>
<dbReference type="EMBL" id="BLBS01000004">
    <property type="protein sequence ID" value="GET85718.1"/>
    <property type="molecule type" value="Genomic_DNA"/>
</dbReference>
<dbReference type="Gene3D" id="3.40.50.1000">
    <property type="entry name" value="HAD superfamily/HAD-like"/>
    <property type="match status" value="1"/>
</dbReference>
<dbReference type="GO" id="GO:0016020">
    <property type="term" value="C:membrane"/>
    <property type="evidence" value="ECO:0007669"/>
    <property type="project" value="UniProtKB-SubCell"/>
</dbReference>
<dbReference type="SUPFAM" id="SSF56784">
    <property type="entry name" value="HAD-like"/>
    <property type="match status" value="1"/>
</dbReference>
<dbReference type="Proteomes" id="UP000419144">
    <property type="component" value="Unassembled WGS sequence"/>
</dbReference>
<organism evidence="8 9">
    <name type="scientific">Leishmania tarentolae</name>
    <name type="common">Sauroleishmania tarentolae</name>
    <dbReference type="NCBI Taxonomy" id="5689"/>
    <lineage>
        <taxon>Eukaryota</taxon>
        <taxon>Discoba</taxon>
        <taxon>Euglenozoa</taxon>
        <taxon>Kinetoplastea</taxon>
        <taxon>Metakinetoplastina</taxon>
        <taxon>Trypanosomatida</taxon>
        <taxon>Trypanosomatidae</taxon>
        <taxon>Leishmaniinae</taxon>
        <taxon>Leishmania</taxon>
        <taxon>lizard Leishmania</taxon>
    </lineage>
</organism>
<keyword evidence="5 6" id="KW-0472">Membrane</keyword>
<dbReference type="InterPro" id="IPR001757">
    <property type="entry name" value="P_typ_ATPase"/>
</dbReference>
<keyword evidence="2 6" id="KW-0812">Transmembrane</keyword>
<dbReference type="InterPro" id="IPR044492">
    <property type="entry name" value="P_typ_ATPase_HD_dom"/>
</dbReference>
<evidence type="ECO:0000256" key="1">
    <source>
        <dbReference type="ARBA" id="ARBA00004141"/>
    </source>
</evidence>
<keyword evidence="9" id="KW-1185">Reference proteome</keyword>
<evidence type="ECO:0000256" key="3">
    <source>
        <dbReference type="ARBA" id="ARBA00022967"/>
    </source>
</evidence>
<dbReference type="SFLD" id="SFLDG00002">
    <property type="entry name" value="C1.7:_P-type_atpase_like"/>
    <property type="match status" value="1"/>
</dbReference>
<dbReference type="InterPro" id="IPR008250">
    <property type="entry name" value="ATPase_P-typ_transduc_dom_A_sf"/>
</dbReference>
<feature type="transmembrane region" description="Helical" evidence="6">
    <location>
        <begin position="823"/>
        <end position="839"/>
    </location>
</feature>
<dbReference type="Pfam" id="PF00122">
    <property type="entry name" value="E1-E2_ATPase"/>
    <property type="match status" value="1"/>
</dbReference>
<feature type="transmembrane region" description="Helical" evidence="6">
    <location>
        <begin position="792"/>
        <end position="811"/>
    </location>
</feature>
<dbReference type="Pfam" id="PF00702">
    <property type="entry name" value="Hydrolase"/>
    <property type="match status" value="1"/>
</dbReference>
<feature type="transmembrane region" description="Helical" evidence="6">
    <location>
        <begin position="62"/>
        <end position="84"/>
    </location>
</feature>
<dbReference type="PRINTS" id="PR00119">
    <property type="entry name" value="CATATPASE"/>
</dbReference>